<keyword evidence="1" id="KW-0732">Signal</keyword>
<dbReference type="Proteomes" id="UP000297031">
    <property type="component" value="Chromosome"/>
</dbReference>
<dbReference type="Pfam" id="PF16217">
    <property type="entry name" value="M64_N"/>
    <property type="match status" value="1"/>
</dbReference>
<dbReference type="GO" id="GO:0008237">
    <property type="term" value="F:metallopeptidase activity"/>
    <property type="evidence" value="ECO:0007669"/>
    <property type="project" value="InterPro"/>
</dbReference>
<evidence type="ECO:0000259" key="2">
    <source>
        <dbReference type="Pfam" id="PF16217"/>
    </source>
</evidence>
<dbReference type="AlphaFoldDB" id="A0A4V1D1U5"/>
<protein>
    <submittedName>
        <fullName evidence="3">Peptidase M64</fullName>
    </submittedName>
</protein>
<feature type="signal peptide" evidence="1">
    <location>
        <begin position="1"/>
        <end position="21"/>
    </location>
</feature>
<dbReference type="InterPro" id="IPR019026">
    <property type="entry name" value="Peptidase_M64_IgA"/>
</dbReference>
<dbReference type="InterPro" id="IPR038171">
    <property type="entry name" value="M64_N_sf"/>
</dbReference>
<dbReference type="KEGG" id="mgod:E7746_11305"/>
<evidence type="ECO:0000313" key="3">
    <source>
        <dbReference type="EMBL" id="QCD36428.1"/>
    </source>
</evidence>
<proteinExistence type="predicted"/>
<reference evidence="3 4" key="1">
    <citation type="submission" date="2019-02" db="EMBL/GenBank/DDBJ databases">
        <title>Isolation and identification of novel species under the genus Muribaculum.</title>
        <authorList>
            <person name="Miyake S."/>
            <person name="Ding Y."/>
            <person name="Low A."/>
            <person name="Soh M."/>
            <person name="Seedorf H."/>
        </authorList>
    </citation>
    <scope>NUCLEOTIDE SEQUENCE [LARGE SCALE GENOMIC DNA]</scope>
    <source>
        <strain evidence="3 4">TLL-A4</strain>
    </source>
</reference>
<keyword evidence="4" id="KW-1185">Reference proteome</keyword>
<dbReference type="InterPro" id="IPR032625">
    <property type="entry name" value="M64_N"/>
</dbReference>
<dbReference type="Pfam" id="PF09471">
    <property type="entry name" value="Peptidase_M64"/>
    <property type="match status" value="1"/>
</dbReference>
<dbReference type="OrthoDB" id="127762at2"/>
<feature type="chain" id="PRO_5020727037" evidence="1">
    <location>
        <begin position="22"/>
        <end position="427"/>
    </location>
</feature>
<dbReference type="PROSITE" id="PS51257">
    <property type="entry name" value="PROKAR_LIPOPROTEIN"/>
    <property type="match status" value="1"/>
</dbReference>
<accession>A0A4V1D1U5</accession>
<sequence>MKITKLLLSAIVAMSCCTLTAQDFDTFFNNKTLRLDYIFGADTKGCHVMLDKQAVLPEWSGRRHRLKELPLAGNGQITVRDEATGDTIYRHSFSSLFNEWLSTEEASTTPKAFQNTYLVPLPKAPALIDIALLDNRHDTIASMTHRYRPDDELIAVKGTSNVTPHRYIHRSSHPEKAIDVAILAEGYTTAEMDSFYHHAAVAVESILKHEPFKSRADDFNFVAVASPSIDSGVSVPRLGNWKKTAFSSHFSTFYSDRYLTTGNLQDVHDALAGIPYEHIIILANTPEYGGGGIYNSYTLTTARHRDFKPVVVHEFGHSFGGLADEYFYEDDIMDESYPLDIEPWEPNITTLVDFPSKWQSIVPKGTPVPTDPKDADKYPVGVYEGGGYVFKGVYRPADQCRMRNNTWPAFCPACQRALNLLIDFYTK</sequence>
<dbReference type="Gene3D" id="3.40.390.10">
    <property type="entry name" value="Collagenase (Catalytic Domain)"/>
    <property type="match status" value="1"/>
</dbReference>
<gene>
    <name evidence="3" type="ORF">E7746_11305</name>
</gene>
<dbReference type="Gene3D" id="2.60.40.3250">
    <property type="entry name" value="Peptidase M64, N-terminal domain"/>
    <property type="match status" value="1"/>
</dbReference>
<dbReference type="InterPro" id="IPR024079">
    <property type="entry name" value="MetalloPept_cat_dom_sf"/>
</dbReference>
<evidence type="ECO:0000256" key="1">
    <source>
        <dbReference type="SAM" id="SignalP"/>
    </source>
</evidence>
<name>A0A4V1D1U5_9BACT</name>
<organism evidence="3 4">
    <name type="scientific">Muribaculum gordoncarteri</name>
    <dbReference type="NCBI Taxonomy" id="2530390"/>
    <lineage>
        <taxon>Bacteria</taxon>
        <taxon>Pseudomonadati</taxon>
        <taxon>Bacteroidota</taxon>
        <taxon>Bacteroidia</taxon>
        <taxon>Bacteroidales</taxon>
        <taxon>Muribaculaceae</taxon>
        <taxon>Muribaculum</taxon>
    </lineage>
</organism>
<evidence type="ECO:0000313" key="4">
    <source>
        <dbReference type="Proteomes" id="UP000297031"/>
    </source>
</evidence>
<dbReference type="RefSeq" id="WP_136410856.1">
    <property type="nucleotide sequence ID" value="NZ_CP039393.1"/>
</dbReference>
<feature type="domain" description="Peptidase M64 N-terminal" evidence="2">
    <location>
        <begin position="23"/>
        <end position="140"/>
    </location>
</feature>
<dbReference type="EMBL" id="CP039393">
    <property type="protein sequence ID" value="QCD36428.1"/>
    <property type="molecule type" value="Genomic_DNA"/>
</dbReference>